<dbReference type="PANTHER" id="PTHR43649:SF34">
    <property type="entry name" value="ABC TRANSPORTER PERIPLASMIC-BINDING PROTEIN YCJN-RELATED"/>
    <property type="match status" value="1"/>
</dbReference>
<dbReference type="InterPro" id="IPR006059">
    <property type="entry name" value="SBP"/>
</dbReference>
<comment type="similarity">
    <text evidence="1">Belongs to the bacterial solute-binding protein 1 family.</text>
</comment>
<evidence type="ECO:0000313" key="5">
    <source>
        <dbReference type="Proteomes" id="UP000231426"/>
    </source>
</evidence>
<dbReference type="Gene3D" id="3.40.190.10">
    <property type="entry name" value="Periplasmic binding protein-like II"/>
    <property type="match status" value="1"/>
</dbReference>
<evidence type="ECO:0000256" key="3">
    <source>
        <dbReference type="ARBA" id="ARBA00022729"/>
    </source>
</evidence>
<dbReference type="EMBL" id="PFBV01000003">
    <property type="protein sequence ID" value="PIT88625.1"/>
    <property type="molecule type" value="Genomic_DNA"/>
</dbReference>
<evidence type="ECO:0000313" key="4">
    <source>
        <dbReference type="EMBL" id="PIT88625.1"/>
    </source>
</evidence>
<evidence type="ECO:0000256" key="2">
    <source>
        <dbReference type="ARBA" id="ARBA00022448"/>
    </source>
</evidence>
<dbReference type="PANTHER" id="PTHR43649">
    <property type="entry name" value="ARABINOSE-BINDING PROTEIN-RELATED"/>
    <property type="match status" value="1"/>
</dbReference>
<gene>
    <name evidence="4" type="ORF">COU29_02525</name>
</gene>
<organism evidence="4 5">
    <name type="scientific">Candidatus Magasanikbacteria bacterium CG10_big_fil_rev_8_21_14_0_10_36_32</name>
    <dbReference type="NCBI Taxonomy" id="1974646"/>
    <lineage>
        <taxon>Bacteria</taxon>
        <taxon>Candidatus Magasanikiibacteriota</taxon>
    </lineage>
</organism>
<dbReference type="InterPro" id="IPR050490">
    <property type="entry name" value="Bact_solute-bd_prot1"/>
</dbReference>
<accession>A0A2M6W7B4</accession>
<keyword evidence="3" id="KW-0732">Signal</keyword>
<dbReference type="Pfam" id="PF01547">
    <property type="entry name" value="SBP_bac_1"/>
    <property type="match status" value="1"/>
</dbReference>
<evidence type="ECO:0000256" key="1">
    <source>
        <dbReference type="ARBA" id="ARBA00008520"/>
    </source>
</evidence>
<evidence type="ECO:0008006" key="6">
    <source>
        <dbReference type="Google" id="ProtNLM"/>
    </source>
</evidence>
<name>A0A2M6W7B4_9BACT</name>
<protein>
    <recommendedName>
        <fullName evidence="6">ABC transporter substrate-binding protein</fullName>
    </recommendedName>
</protein>
<dbReference type="Proteomes" id="UP000231426">
    <property type="component" value="Unassembled WGS sequence"/>
</dbReference>
<reference evidence="5" key="1">
    <citation type="submission" date="2017-09" db="EMBL/GenBank/DDBJ databases">
        <title>Depth-based differentiation of microbial function through sediment-hosted aquifers and enrichment of novel symbionts in the deep terrestrial subsurface.</title>
        <authorList>
            <person name="Probst A.J."/>
            <person name="Ladd B."/>
            <person name="Jarett J.K."/>
            <person name="Geller-Mcgrath D.E."/>
            <person name="Sieber C.M.K."/>
            <person name="Emerson J.B."/>
            <person name="Anantharaman K."/>
            <person name="Thomas B.C."/>
            <person name="Malmstrom R."/>
            <person name="Stieglmeier M."/>
            <person name="Klingl A."/>
            <person name="Woyke T."/>
            <person name="Ryan C.M."/>
            <person name="Banfield J.F."/>
        </authorList>
    </citation>
    <scope>NUCLEOTIDE SEQUENCE [LARGE SCALE GENOMIC DNA]</scope>
</reference>
<dbReference type="AlphaFoldDB" id="A0A2M6W7B4"/>
<dbReference type="PROSITE" id="PS51257">
    <property type="entry name" value="PROKAR_LIPOPROTEIN"/>
    <property type="match status" value="1"/>
</dbReference>
<keyword evidence="2" id="KW-0813">Transport</keyword>
<dbReference type="SUPFAM" id="SSF53850">
    <property type="entry name" value="Periplasmic binding protein-like II"/>
    <property type="match status" value="1"/>
</dbReference>
<comment type="caution">
    <text evidence="4">The sequence shown here is derived from an EMBL/GenBank/DDBJ whole genome shotgun (WGS) entry which is preliminary data.</text>
</comment>
<sequence length="466" mass="52476">MIKITKKFYPLFLVVVFLLFSGFGCKGLSQTELQATKSVELEYWTVYDDVDAMQAQINNYRAQRPYLTVTIRQLRADELYPRLIEALAEDKGPDIVSVQAKNIRSFQSKLATMPSSVKDTTITVQKNVVGTETIVNTASINLPSVSQIDREYVQTVKKDVIVDNKIYGLPMSLDTMAIYYNKDLLDRSGVPEPPTNWNDFQAAVRKITKYNKETGQLIQSGAALGSSANIENFDDILYILFKQSDVDFIDRNGRVAFHVVPSNLKSSESPSTGVMSFYTDFANSARDTYTWNSQMENSLDSFTKGKVAFFFGYSYHNGIIKTRAPQLNYGVTPMIQLNAEKPVNAADYWIQAVVQKSKKQNEAWGLINYLTHSSKAVEEYLTATKRPAAMRSLINKQKEDVDLSPFAGQLLIAENWYRGKNYDGASQALGAMVEEWLNTPITDASRVAQWQQDVLNRAASKVNQTF</sequence>
<proteinExistence type="inferred from homology"/>